<keyword evidence="3" id="KW-1185">Reference proteome</keyword>
<evidence type="ECO:0000313" key="3">
    <source>
        <dbReference type="Proteomes" id="UP001209083"/>
    </source>
</evidence>
<dbReference type="InterPro" id="IPR001173">
    <property type="entry name" value="Glyco_trans_2-like"/>
</dbReference>
<dbReference type="PANTHER" id="PTHR43685:SF11">
    <property type="entry name" value="GLYCOSYLTRANSFERASE TAGX-RELATED"/>
    <property type="match status" value="1"/>
</dbReference>
<dbReference type="InterPro" id="IPR050834">
    <property type="entry name" value="Glycosyltransf_2"/>
</dbReference>
<name>A0ABY8QX91_9MICO</name>
<dbReference type="EC" id="2.4.-.-" evidence="2"/>
<dbReference type="Proteomes" id="UP001209083">
    <property type="component" value="Chromosome"/>
</dbReference>
<protein>
    <submittedName>
        <fullName evidence="2">Glycosyltransferase family 2 protein</fullName>
        <ecNumber evidence="2">2.4.-.-</ecNumber>
    </submittedName>
</protein>
<dbReference type="InterPro" id="IPR029044">
    <property type="entry name" value="Nucleotide-diphossugar_trans"/>
</dbReference>
<gene>
    <name evidence="2" type="ORF">LWF01_03410</name>
</gene>
<sequence length="349" mass="38524">MSPHKKPLVSLVVPAKDSGEYLLTSLGSLGRQFDDPRELEVIVINDGSVDDTGDIAEGFSARLPGLRVLHNDTPTGLANARNQGVASSVGRFIAFLDADDWLAPGQLPWLARNLKDLDVDFIRVDHISVQGRKRSLRRAPFARRGISLNPRQGILPTSAPTMVDYPYAWAGMFNRRVADAGLLDFPTGLHTAEDRSWIWRLHLQAESFAVLDSPGIYYRRGIPGSLTQIFDRRQLDFIPAFAGVFALVAADDDAGTFWPKAARNFLAILAHQVGRSEQMTGAVRRELQERAANLCRLMPADVLDRALSELDQKRFAMVRAIATGNRGWWSRAAGSGRPMLGRTVGRRSA</sequence>
<organism evidence="2 3">
    <name type="scientific">Saxibacter everestensis</name>
    <dbReference type="NCBI Taxonomy" id="2909229"/>
    <lineage>
        <taxon>Bacteria</taxon>
        <taxon>Bacillati</taxon>
        <taxon>Actinomycetota</taxon>
        <taxon>Actinomycetes</taxon>
        <taxon>Micrococcales</taxon>
        <taxon>Brevibacteriaceae</taxon>
        <taxon>Saxibacter</taxon>
    </lineage>
</organism>
<dbReference type="SUPFAM" id="SSF53448">
    <property type="entry name" value="Nucleotide-diphospho-sugar transferases"/>
    <property type="match status" value="1"/>
</dbReference>
<proteinExistence type="predicted"/>
<accession>A0ABY8QX91</accession>
<dbReference type="Pfam" id="PF00535">
    <property type="entry name" value="Glycos_transf_2"/>
    <property type="match status" value="1"/>
</dbReference>
<dbReference type="EMBL" id="CP090958">
    <property type="protein sequence ID" value="WGW12836.1"/>
    <property type="molecule type" value="Genomic_DNA"/>
</dbReference>
<dbReference type="RefSeq" id="WP_349639642.1">
    <property type="nucleotide sequence ID" value="NZ_CP090958.1"/>
</dbReference>
<evidence type="ECO:0000259" key="1">
    <source>
        <dbReference type="Pfam" id="PF00535"/>
    </source>
</evidence>
<keyword evidence="2" id="KW-0328">Glycosyltransferase</keyword>
<dbReference type="GO" id="GO:0016757">
    <property type="term" value="F:glycosyltransferase activity"/>
    <property type="evidence" value="ECO:0007669"/>
    <property type="project" value="UniProtKB-KW"/>
</dbReference>
<dbReference type="PANTHER" id="PTHR43685">
    <property type="entry name" value="GLYCOSYLTRANSFERASE"/>
    <property type="match status" value="1"/>
</dbReference>
<dbReference type="Gene3D" id="3.90.550.10">
    <property type="entry name" value="Spore Coat Polysaccharide Biosynthesis Protein SpsA, Chain A"/>
    <property type="match status" value="1"/>
</dbReference>
<feature type="domain" description="Glycosyltransferase 2-like" evidence="1">
    <location>
        <begin position="10"/>
        <end position="142"/>
    </location>
</feature>
<evidence type="ECO:0000313" key="2">
    <source>
        <dbReference type="EMBL" id="WGW12836.1"/>
    </source>
</evidence>
<reference evidence="2 3" key="1">
    <citation type="submission" date="2023-05" db="EMBL/GenBank/DDBJ databases">
        <title>Lithophilousrod everest ZFBP1038 complete genpme.</title>
        <authorList>
            <person name="Tian M."/>
        </authorList>
    </citation>
    <scope>NUCLEOTIDE SEQUENCE [LARGE SCALE GENOMIC DNA]</scope>
    <source>
        <strain evidence="2 3">ZFBP1038</strain>
    </source>
</reference>
<dbReference type="CDD" id="cd00761">
    <property type="entry name" value="Glyco_tranf_GTA_type"/>
    <property type="match status" value="1"/>
</dbReference>
<keyword evidence="2" id="KW-0808">Transferase</keyword>